<accession>A0A7I4Z4V4</accession>
<protein>
    <submittedName>
        <fullName evidence="2">Reverse transcriptase domain-containing protein</fullName>
    </submittedName>
</protein>
<proteinExistence type="predicted"/>
<keyword evidence="1" id="KW-1185">Reference proteome</keyword>
<dbReference type="AlphaFoldDB" id="A0A7I4Z4V4"/>
<reference evidence="2" key="1">
    <citation type="submission" date="2020-12" db="UniProtKB">
        <authorList>
            <consortium name="WormBaseParasite"/>
        </authorList>
    </citation>
    <scope>IDENTIFICATION</scope>
    <source>
        <strain evidence="2">MHco3</strain>
    </source>
</reference>
<dbReference type="OrthoDB" id="410104at2759"/>
<evidence type="ECO:0000313" key="1">
    <source>
        <dbReference type="Proteomes" id="UP000025227"/>
    </source>
</evidence>
<dbReference type="Proteomes" id="UP000025227">
    <property type="component" value="Unplaced"/>
</dbReference>
<organism evidence="1 2">
    <name type="scientific">Haemonchus contortus</name>
    <name type="common">Barber pole worm</name>
    <dbReference type="NCBI Taxonomy" id="6289"/>
    <lineage>
        <taxon>Eukaryota</taxon>
        <taxon>Metazoa</taxon>
        <taxon>Ecdysozoa</taxon>
        <taxon>Nematoda</taxon>
        <taxon>Chromadorea</taxon>
        <taxon>Rhabditida</taxon>
        <taxon>Rhabditina</taxon>
        <taxon>Rhabditomorpha</taxon>
        <taxon>Strongyloidea</taxon>
        <taxon>Trichostrongylidae</taxon>
        <taxon>Haemonchus</taxon>
    </lineage>
</organism>
<dbReference type="WBParaSite" id="HCON_00184540-00001">
    <property type="protein sequence ID" value="HCON_00184540-00001"/>
    <property type="gene ID" value="HCON_00184540"/>
</dbReference>
<sequence length="297" mass="33808">MPLCLATNDLKKASDTYETEAVIGALGNHGIPTRDMRMLSELYDIFMTRATSSRPGFHHSTRKSLSSPALENIMRYLEWEDLGVEVNGRYRHHLRSADDIVFITPNIEQAEQMLAEFGSVCGRLGREVNMMNDLAPELDRRKRAAWGTFKNIEGVVKKIKNIRLRTHFFDTGVLLALTRPGLYESRMSMLSALLNALWKQRSSVDYAKKSTITWAGHVMRYSDDRWTRSVTDSILRDIKRTPARPPTRWLDFFTKALNERNAVPRVPEDTGPLWVVTGTNGDVTCARSRKSMINGTT</sequence>
<evidence type="ECO:0000313" key="2">
    <source>
        <dbReference type="WBParaSite" id="HCON_00184540-00001"/>
    </source>
</evidence>
<name>A0A7I4Z4V4_HAECO</name>